<gene>
    <name evidence="1" type="ORF">EFA69_06555</name>
</gene>
<comment type="caution">
    <text evidence="1">The sequence shown here is derived from an EMBL/GenBank/DDBJ whole genome shotgun (WGS) entry which is preliminary data.</text>
</comment>
<dbReference type="Proteomes" id="UP000271010">
    <property type="component" value="Unassembled WGS sequence"/>
</dbReference>
<organism evidence="1 2">
    <name type="scientific">Rufibacter immobilis</name>
    <dbReference type="NCBI Taxonomy" id="1348778"/>
    <lineage>
        <taxon>Bacteria</taxon>
        <taxon>Pseudomonadati</taxon>
        <taxon>Bacteroidota</taxon>
        <taxon>Cytophagia</taxon>
        <taxon>Cytophagales</taxon>
        <taxon>Hymenobacteraceae</taxon>
        <taxon>Rufibacter</taxon>
    </lineage>
</organism>
<proteinExistence type="predicted"/>
<dbReference type="AlphaFoldDB" id="A0A3M9N1P1"/>
<dbReference type="InterPro" id="IPR046558">
    <property type="entry name" value="DUF6712"/>
</dbReference>
<name>A0A3M9N1P1_9BACT</name>
<evidence type="ECO:0000313" key="1">
    <source>
        <dbReference type="EMBL" id="RNI30948.1"/>
    </source>
</evidence>
<reference evidence="1 2" key="1">
    <citation type="submission" date="2018-11" db="EMBL/GenBank/DDBJ databases">
        <title>Rufibacter latericius sp. nov., isolated from water in Baiyang Lake.</title>
        <authorList>
            <person name="Yang Y."/>
        </authorList>
    </citation>
    <scope>NUCLEOTIDE SEQUENCE [LARGE SCALE GENOMIC DNA]</scope>
    <source>
        <strain evidence="1 2">MCC P1</strain>
    </source>
</reference>
<dbReference type="Pfam" id="PF20459">
    <property type="entry name" value="DUF6712"/>
    <property type="match status" value="1"/>
</dbReference>
<sequence length="163" mass="18659">MLKVYLIDEAYLKTTVNVTSHKDANEIKIAFKTVEEFYITDLLSIPLYELYVNHVTNGTELTPRQADLFPKIKLYYALLVQYELMFNLFTVTNKGNEQSQNAPSITDIREKRNEVMSKAETVKARILEYLSKNKADFPEYYAGSQGNDTPSSDASGFSPIVFY</sequence>
<dbReference type="OrthoDB" id="893757at2"/>
<protein>
    <submittedName>
        <fullName evidence="1">Uncharacterized protein</fullName>
    </submittedName>
</protein>
<evidence type="ECO:0000313" key="2">
    <source>
        <dbReference type="Proteomes" id="UP000271010"/>
    </source>
</evidence>
<keyword evidence="2" id="KW-1185">Reference proteome</keyword>
<accession>A0A3M9N1P1</accession>
<dbReference type="RefSeq" id="WP_123132307.1">
    <property type="nucleotide sequence ID" value="NZ_RJJE01000006.1"/>
</dbReference>
<dbReference type="EMBL" id="RJJE01000006">
    <property type="protein sequence ID" value="RNI30948.1"/>
    <property type="molecule type" value="Genomic_DNA"/>
</dbReference>